<evidence type="ECO:0000256" key="1">
    <source>
        <dbReference type="ARBA" id="ARBA00022801"/>
    </source>
</evidence>
<dbReference type="Proteomes" id="UP000321172">
    <property type="component" value="Chromosome"/>
</dbReference>
<dbReference type="PANTHER" id="PTHR42776">
    <property type="entry name" value="SERINE PEPTIDASE S9 FAMILY MEMBER"/>
    <property type="match status" value="1"/>
</dbReference>
<dbReference type="OrthoDB" id="128799at2"/>
<evidence type="ECO:0000313" key="4">
    <source>
        <dbReference type="EMBL" id="QEA14814.1"/>
    </source>
</evidence>
<dbReference type="PANTHER" id="PTHR42776:SF27">
    <property type="entry name" value="DIPEPTIDYL PEPTIDASE FAMILY MEMBER 6"/>
    <property type="match status" value="1"/>
</dbReference>
<feature type="signal peptide" evidence="2">
    <location>
        <begin position="1"/>
        <end position="23"/>
    </location>
</feature>
<keyword evidence="2" id="KW-0732">Signal</keyword>
<feature type="domain" description="Peptidase S9 prolyl oligopeptidase catalytic" evidence="3">
    <location>
        <begin position="441"/>
        <end position="650"/>
    </location>
</feature>
<dbReference type="GO" id="GO:0004252">
    <property type="term" value="F:serine-type endopeptidase activity"/>
    <property type="evidence" value="ECO:0007669"/>
    <property type="project" value="TreeGrafter"/>
</dbReference>
<evidence type="ECO:0000313" key="5">
    <source>
        <dbReference type="Proteomes" id="UP000321172"/>
    </source>
</evidence>
<dbReference type="EMBL" id="CP042345">
    <property type="protein sequence ID" value="QEA14814.1"/>
    <property type="molecule type" value="Genomic_DNA"/>
</dbReference>
<keyword evidence="1" id="KW-0378">Hydrolase</keyword>
<dbReference type="Gene3D" id="3.40.50.1820">
    <property type="entry name" value="alpha/beta hydrolase"/>
    <property type="match status" value="1"/>
</dbReference>
<dbReference type="AlphaFoldDB" id="A0A5B8S112"/>
<dbReference type="KEGG" id="ngf:FRF71_00980"/>
<reference evidence="4 5" key="1">
    <citation type="journal article" date="2013" name="J. Microbiol. Biotechnol.">
        <title>Novosphingobium ginsenosidimutans sp. nov., with the ability to convert ginsenoside.</title>
        <authorList>
            <person name="Kim J.K."/>
            <person name="He D."/>
            <person name="Liu Q.M."/>
            <person name="Park H.Y."/>
            <person name="Jung M.S."/>
            <person name="Yoon M.H."/>
            <person name="Kim S.C."/>
            <person name="Im W.T."/>
        </authorList>
    </citation>
    <scope>NUCLEOTIDE SEQUENCE [LARGE SCALE GENOMIC DNA]</scope>
    <source>
        <strain evidence="4 5">FW-6</strain>
    </source>
</reference>
<keyword evidence="5" id="KW-1185">Reference proteome</keyword>
<dbReference type="SUPFAM" id="SSF53474">
    <property type="entry name" value="alpha/beta-Hydrolases"/>
    <property type="match status" value="1"/>
</dbReference>
<evidence type="ECO:0000256" key="2">
    <source>
        <dbReference type="SAM" id="SignalP"/>
    </source>
</evidence>
<proteinExistence type="predicted"/>
<feature type="chain" id="PRO_5022760763" evidence="2">
    <location>
        <begin position="24"/>
        <end position="654"/>
    </location>
</feature>
<protein>
    <submittedName>
        <fullName evidence="4">S9 family peptidase</fullName>
    </submittedName>
</protein>
<dbReference type="GO" id="GO:0006508">
    <property type="term" value="P:proteolysis"/>
    <property type="evidence" value="ECO:0007669"/>
    <property type="project" value="InterPro"/>
</dbReference>
<dbReference type="InterPro" id="IPR029058">
    <property type="entry name" value="AB_hydrolase_fold"/>
</dbReference>
<sequence length="654" mass="72177">MAQRQTLAGLGLILALMASPVWGEAPSATRPAEAPPPKIPTLSLAKDSGIGTMKLSPDGTLIALRSTTKDSTSIAVLDAATKDVLHRLALPQRNNLEWFRWAGNGKLLFSLSTPTVYFGEEARLSRLFFYDLASKAMPFIGRPDMGLEGDDVLFVDPAGEYLLLAMQRTIYDYPSVWRFALTEKPIKGVKEVQRPTQGIWEWFADDAGIVRMGMAFAGGKVRVMYRAKPDDPLREIAKITEDNADDKVWDVLRITSGSDEGLVLKPDDNGRIAVRKFNYATRQVGEVIYAAPGWDVDEALTDKDGKLLAAFYTDDRDRAVWFEPKLKSLYARLEKAIPDQHVWIVSRAEDDSRMLVWAGNEANPGQTFMFDAAKRSLDSFSAELPDLDRSLTASPKPIRYTARDGTAINGYLTLPRGRSAKKLPLIVMPHGGPYGVRDKLEFDSTVQLLANRGYAVIQPNYRGSGGYGESFAELGAGQIGRAMQDDLDDAMDWAVKEGIADPARVCMVGASYGGYAALWAAIRNPERYRCAVSFAGVTDWKKQLKYDANFFTRKGAKSWRTRIQGEDANFDLDLVSPVAQIARLTRPVLVTHGEDDSNVPFKQFLLLRDAATKAGKPIETLTFAGEGHGFADDANEARYLDAIEAFLAKHNPAD</sequence>
<organism evidence="4 5">
    <name type="scientific">Novosphingobium ginsenosidimutans</name>
    <dbReference type="NCBI Taxonomy" id="1176536"/>
    <lineage>
        <taxon>Bacteria</taxon>
        <taxon>Pseudomonadati</taxon>
        <taxon>Pseudomonadota</taxon>
        <taxon>Alphaproteobacteria</taxon>
        <taxon>Sphingomonadales</taxon>
        <taxon>Sphingomonadaceae</taxon>
        <taxon>Novosphingobium</taxon>
    </lineage>
</organism>
<dbReference type="SUPFAM" id="SSF82171">
    <property type="entry name" value="DPP6 N-terminal domain-like"/>
    <property type="match status" value="1"/>
</dbReference>
<name>A0A5B8S112_9SPHN</name>
<dbReference type="InterPro" id="IPR001375">
    <property type="entry name" value="Peptidase_S9_cat"/>
</dbReference>
<gene>
    <name evidence="4" type="ORF">FRF71_00980</name>
</gene>
<dbReference type="Pfam" id="PF00326">
    <property type="entry name" value="Peptidase_S9"/>
    <property type="match status" value="1"/>
</dbReference>
<accession>A0A5B8S112</accession>
<evidence type="ECO:0000259" key="3">
    <source>
        <dbReference type="Pfam" id="PF00326"/>
    </source>
</evidence>